<dbReference type="InterPro" id="IPR011703">
    <property type="entry name" value="ATPase_AAA-3"/>
</dbReference>
<gene>
    <name evidence="2" type="ORF">SAMN04487928_14020</name>
</gene>
<dbReference type="Proteomes" id="UP000182624">
    <property type="component" value="Unassembled WGS sequence"/>
</dbReference>
<dbReference type="GO" id="GO:0005524">
    <property type="term" value="F:ATP binding"/>
    <property type="evidence" value="ECO:0007669"/>
    <property type="project" value="InterPro"/>
</dbReference>
<name>A0A1I5Y3Y5_9FIRM</name>
<dbReference type="SUPFAM" id="SSF52540">
    <property type="entry name" value="P-loop containing nucleoside triphosphate hydrolases"/>
    <property type="match status" value="1"/>
</dbReference>
<dbReference type="OrthoDB" id="9808317at2"/>
<dbReference type="CDD" id="cd00009">
    <property type="entry name" value="AAA"/>
    <property type="match status" value="1"/>
</dbReference>
<dbReference type="InterPro" id="IPR027417">
    <property type="entry name" value="P-loop_NTPase"/>
</dbReference>
<accession>A0A1I5Y3Y5</accession>
<evidence type="ECO:0000313" key="3">
    <source>
        <dbReference type="Proteomes" id="UP000182624"/>
    </source>
</evidence>
<proteinExistence type="predicted"/>
<dbReference type="Gene3D" id="3.40.50.300">
    <property type="entry name" value="P-loop containing nucleotide triphosphate hydrolases"/>
    <property type="match status" value="1"/>
</dbReference>
<dbReference type="EMBL" id="FOXO01000040">
    <property type="protein sequence ID" value="SFQ38657.1"/>
    <property type="molecule type" value="Genomic_DNA"/>
</dbReference>
<dbReference type="GO" id="GO:0016887">
    <property type="term" value="F:ATP hydrolysis activity"/>
    <property type="evidence" value="ECO:0007669"/>
    <property type="project" value="InterPro"/>
</dbReference>
<feature type="domain" description="ATPase AAA-3" evidence="1">
    <location>
        <begin position="38"/>
        <end position="175"/>
    </location>
</feature>
<reference evidence="3" key="1">
    <citation type="submission" date="2016-10" db="EMBL/GenBank/DDBJ databases">
        <authorList>
            <person name="Varghese N."/>
            <person name="Submissions S."/>
        </authorList>
    </citation>
    <scope>NUCLEOTIDE SEQUENCE [LARGE SCALE GENOMIC DNA]</scope>
    <source>
        <strain evidence="3">P18</strain>
    </source>
</reference>
<dbReference type="AlphaFoldDB" id="A0A1I5Y3Y5"/>
<dbReference type="RefSeq" id="WP_074891652.1">
    <property type="nucleotide sequence ID" value="NZ_FOXO01000040.1"/>
</dbReference>
<protein>
    <submittedName>
        <fullName evidence="2">ATPase family associated with various cellular activities (AAA)</fullName>
    </submittedName>
</protein>
<sequence>MADLGIRELSVDQMVYMLSRTYVSLINNGIAFKEFPSVMLWGPPGVGKSQGVRQVAYEIENRTGKDVRVTDVRLLLFNPVDLRGIPTANEDKTLAVWLKPQIFQMDESEEVVNILFLDEITAAPTSVQAAAYQITLDRTIGEHKLPENCIVIAAGNRVTDRSVSYNMPKALANRLCHFEIKEDTGAWHEWAIRKGIHPYVVGYLEYSSTSLIRSEGMELAFPTPRSWEMVSNILNYVTDDVDTVLPMIIGCVGEKSGSNFRTWTDIYAGLPSMKDIFRKGEADVPMEKELQIALKSMMVDYAKKCQDKEQIDNSIAYSCKLPWAFRRRLLRDYVEIPELKEIVEENEVYQTAIRDKMQ</sequence>
<keyword evidence="3" id="KW-1185">Reference proteome</keyword>
<organism evidence="2 3">
    <name type="scientific">Butyrivibrio proteoclasticus</name>
    <dbReference type="NCBI Taxonomy" id="43305"/>
    <lineage>
        <taxon>Bacteria</taxon>
        <taxon>Bacillati</taxon>
        <taxon>Bacillota</taxon>
        <taxon>Clostridia</taxon>
        <taxon>Lachnospirales</taxon>
        <taxon>Lachnospiraceae</taxon>
        <taxon>Butyrivibrio</taxon>
    </lineage>
</organism>
<dbReference type="Pfam" id="PF07726">
    <property type="entry name" value="AAA_3"/>
    <property type="match status" value="1"/>
</dbReference>
<evidence type="ECO:0000313" key="2">
    <source>
        <dbReference type="EMBL" id="SFQ38657.1"/>
    </source>
</evidence>
<evidence type="ECO:0000259" key="1">
    <source>
        <dbReference type="Pfam" id="PF07726"/>
    </source>
</evidence>